<evidence type="ECO:0000256" key="3">
    <source>
        <dbReference type="ARBA" id="ARBA00023004"/>
    </source>
</evidence>
<name>A0AAN6Z5V2_9PEZI</name>
<organism evidence="6 7">
    <name type="scientific">Parathielavia appendiculata</name>
    <dbReference type="NCBI Taxonomy" id="2587402"/>
    <lineage>
        <taxon>Eukaryota</taxon>
        <taxon>Fungi</taxon>
        <taxon>Dikarya</taxon>
        <taxon>Ascomycota</taxon>
        <taxon>Pezizomycotina</taxon>
        <taxon>Sordariomycetes</taxon>
        <taxon>Sordariomycetidae</taxon>
        <taxon>Sordariales</taxon>
        <taxon>Chaetomiaceae</taxon>
        <taxon>Parathielavia</taxon>
    </lineage>
</organism>
<dbReference type="Pfam" id="PF00173">
    <property type="entry name" value="Cyt-b5"/>
    <property type="match status" value="1"/>
</dbReference>
<evidence type="ECO:0000256" key="4">
    <source>
        <dbReference type="RuleBase" id="RU362121"/>
    </source>
</evidence>
<keyword evidence="3 4" id="KW-0408">Iron</keyword>
<proteinExistence type="inferred from homology"/>
<dbReference type="PROSITE" id="PS00191">
    <property type="entry name" value="CYTOCHROME_B5_1"/>
    <property type="match status" value="1"/>
</dbReference>
<dbReference type="AlphaFoldDB" id="A0AAN6Z5V2"/>
<dbReference type="SMART" id="SM01117">
    <property type="entry name" value="Cyt-b5"/>
    <property type="match status" value="1"/>
</dbReference>
<keyword evidence="1 4" id="KW-0349">Heme</keyword>
<dbReference type="InterPro" id="IPR001199">
    <property type="entry name" value="Cyt_B5-like_heme/steroid-bd"/>
</dbReference>
<evidence type="ECO:0000259" key="5">
    <source>
        <dbReference type="PROSITE" id="PS50255"/>
    </source>
</evidence>
<comment type="caution">
    <text evidence="6">The sequence shown here is derived from an EMBL/GenBank/DDBJ whole genome shotgun (WGS) entry which is preliminary data.</text>
</comment>
<dbReference type="Gene3D" id="3.10.120.10">
    <property type="entry name" value="Cytochrome b5-like heme/steroid binding domain"/>
    <property type="match status" value="1"/>
</dbReference>
<feature type="domain" description="Cytochrome b5 heme-binding" evidence="5">
    <location>
        <begin position="78"/>
        <end position="156"/>
    </location>
</feature>
<keyword evidence="7" id="KW-1185">Reference proteome</keyword>
<reference evidence="6" key="2">
    <citation type="submission" date="2023-05" db="EMBL/GenBank/DDBJ databases">
        <authorList>
            <consortium name="Lawrence Berkeley National Laboratory"/>
            <person name="Steindorff A."/>
            <person name="Hensen N."/>
            <person name="Bonometti L."/>
            <person name="Westerberg I."/>
            <person name="Brannstrom I.O."/>
            <person name="Guillou S."/>
            <person name="Cros-Aarteil S."/>
            <person name="Calhoun S."/>
            <person name="Haridas S."/>
            <person name="Kuo A."/>
            <person name="Mondo S."/>
            <person name="Pangilinan J."/>
            <person name="Riley R."/>
            <person name="Labutti K."/>
            <person name="Andreopoulos B."/>
            <person name="Lipzen A."/>
            <person name="Chen C."/>
            <person name="Yanf M."/>
            <person name="Daum C."/>
            <person name="Ng V."/>
            <person name="Clum A."/>
            <person name="Ohm R."/>
            <person name="Martin F."/>
            <person name="Silar P."/>
            <person name="Natvig D."/>
            <person name="Lalanne C."/>
            <person name="Gautier V."/>
            <person name="Ament-Velasquez S.L."/>
            <person name="Kruys A."/>
            <person name="Hutchinson M.I."/>
            <person name="Powell A.J."/>
            <person name="Barry K."/>
            <person name="Miller A.N."/>
            <person name="Grigoriev I.V."/>
            <person name="Debuchy R."/>
            <person name="Gladieux P."/>
            <person name="Thoren M.H."/>
            <person name="Johannesson H."/>
        </authorList>
    </citation>
    <scope>NUCLEOTIDE SEQUENCE</scope>
    <source>
        <strain evidence="6">CBS 731.68</strain>
    </source>
</reference>
<comment type="similarity">
    <text evidence="4">Belongs to the cytochrome b5 family.</text>
</comment>
<dbReference type="PROSITE" id="PS50255">
    <property type="entry name" value="CYTOCHROME_B5_2"/>
    <property type="match status" value="1"/>
</dbReference>
<evidence type="ECO:0000256" key="1">
    <source>
        <dbReference type="ARBA" id="ARBA00022617"/>
    </source>
</evidence>
<dbReference type="GeneID" id="87823346"/>
<dbReference type="SUPFAM" id="SSF55856">
    <property type="entry name" value="Cytochrome b5-like heme/steroid binding domain"/>
    <property type="match status" value="1"/>
</dbReference>
<accession>A0AAN6Z5V2</accession>
<gene>
    <name evidence="6" type="ORF">N657DRAFT_275459</name>
</gene>
<evidence type="ECO:0000313" key="6">
    <source>
        <dbReference type="EMBL" id="KAK4125723.1"/>
    </source>
</evidence>
<reference evidence="6" key="1">
    <citation type="journal article" date="2023" name="Mol. Phylogenet. Evol.">
        <title>Genome-scale phylogeny and comparative genomics of the fungal order Sordariales.</title>
        <authorList>
            <person name="Hensen N."/>
            <person name="Bonometti L."/>
            <person name="Westerberg I."/>
            <person name="Brannstrom I.O."/>
            <person name="Guillou S."/>
            <person name="Cros-Aarteil S."/>
            <person name="Calhoun S."/>
            <person name="Haridas S."/>
            <person name="Kuo A."/>
            <person name="Mondo S."/>
            <person name="Pangilinan J."/>
            <person name="Riley R."/>
            <person name="LaButti K."/>
            <person name="Andreopoulos B."/>
            <person name="Lipzen A."/>
            <person name="Chen C."/>
            <person name="Yan M."/>
            <person name="Daum C."/>
            <person name="Ng V."/>
            <person name="Clum A."/>
            <person name="Steindorff A."/>
            <person name="Ohm R.A."/>
            <person name="Martin F."/>
            <person name="Silar P."/>
            <person name="Natvig D.O."/>
            <person name="Lalanne C."/>
            <person name="Gautier V."/>
            <person name="Ament-Velasquez S.L."/>
            <person name="Kruys A."/>
            <person name="Hutchinson M.I."/>
            <person name="Powell A.J."/>
            <person name="Barry K."/>
            <person name="Miller A.N."/>
            <person name="Grigoriev I.V."/>
            <person name="Debuchy R."/>
            <person name="Gladieux P."/>
            <person name="Hiltunen Thoren M."/>
            <person name="Johannesson H."/>
        </authorList>
    </citation>
    <scope>NUCLEOTIDE SEQUENCE</scope>
    <source>
        <strain evidence="6">CBS 731.68</strain>
    </source>
</reference>
<dbReference type="Proteomes" id="UP001302602">
    <property type="component" value="Unassembled WGS sequence"/>
</dbReference>
<dbReference type="RefSeq" id="XP_062649494.1">
    <property type="nucleotide sequence ID" value="XM_062786578.1"/>
</dbReference>
<evidence type="ECO:0000256" key="2">
    <source>
        <dbReference type="ARBA" id="ARBA00022723"/>
    </source>
</evidence>
<dbReference type="EMBL" id="MU853225">
    <property type="protein sequence ID" value="KAK4125723.1"/>
    <property type="molecule type" value="Genomic_DNA"/>
</dbReference>
<dbReference type="InterPro" id="IPR018506">
    <property type="entry name" value="Cyt_B5_heme-BS"/>
</dbReference>
<evidence type="ECO:0000313" key="7">
    <source>
        <dbReference type="Proteomes" id="UP001302602"/>
    </source>
</evidence>
<dbReference type="GO" id="GO:0020037">
    <property type="term" value="F:heme binding"/>
    <property type="evidence" value="ECO:0007669"/>
    <property type="project" value="UniProtKB-UniRule"/>
</dbReference>
<sequence length="207" mass="23352">MTDRMAANCGVSLGALSTTSPTSISARRLNGMPSSRWLPGKKPQAEALDAADVPNLLRRLALYKCGFLKQAAGLPPGDRPFTLRELGRYIYPEIGMYCAVGGVVLDLGRYLESHPGGSEILRQYAGRDPSMEFEQFHSDWRLTLEKHEHLRVGWIVHDMLDHRQNDIKHDEVVLLDRAYDIYNLTRDDSKEFSTPCCPTPAPTRLRR</sequence>
<keyword evidence="2 4" id="KW-0479">Metal-binding</keyword>
<dbReference type="GO" id="GO:0046872">
    <property type="term" value="F:metal ion binding"/>
    <property type="evidence" value="ECO:0007669"/>
    <property type="project" value="UniProtKB-UniRule"/>
</dbReference>
<dbReference type="InterPro" id="IPR036400">
    <property type="entry name" value="Cyt_B5-like_heme/steroid_sf"/>
</dbReference>
<protein>
    <recommendedName>
        <fullName evidence="5">Cytochrome b5 heme-binding domain-containing protein</fullName>
    </recommendedName>
</protein>